<dbReference type="OrthoDB" id="5590282at2759"/>
<dbReference type="Proteomes" id="UP000192639">
    <property type="component" value="Unassembled WGS sequence"/>
</dbReference>
<keyword evidence="1" id="KW-0195">Cyclin</keyword>
<name>A0A1Y1S8L3_9MICR</name>
<evidence type="ECO:0000313" key="3">
    <source>
        <dbReference type="EMBL" id="ORD94790.1"/>
    </source>
</evidence>
<dbReference type="PANTHER" id="PTHR10177">
    <property type="entry name" value="CYCLINS"/>
    <property type="match status" value="1"/>
</dbReference>
<evidence type="ECO:0000259" key="2">
    <source>
        <dbReference type="SMART" id="SM00385"/>
    </source>
</evidence>
<organism evidence="3 4">
    <name type="scientific">Enterospora canceri</name>
    <dbReference type="NCBI Taxonomy" id="1081671"/>
    <lineage>
        <taxon>Eukaryota</taxon>
        <taxon>Fungi</taxon>
        <taxon>Fungi incertae sedis</taxon>
        <taxon>Microsporidia</taxon>
        <taxon>Enterocytozoonidae</taxon>
        <taxon>Enterospora</taxon>
    </lineage>
</organism>
<gene>
    <name evidence="3" type="primary">CCNE</name>
    <name evidence="3" type="ORF">ECANGB1_2329</name>
</gene>
<dbReference type="InterPro" id="IPR013763">
    <property type="entry name" value="Cyclin-like_dom"/>
</dbReference>
<dbReference type="GO" id="GO:0016538">
    <property type="term" value="F:cyclin-dependent protein serine/threonine kinase regulator activity"/>
    <property type="evidence" value="ECO:0007669"/>
    <property type="project" value="InterPro"/>
</dbReference>
<dbReference type="VEuPathDB" id="MicrosporidiaDB:ECANGB1_2329"/>
<evidence type="ECO:0000313" key="4">
    <source>
        <dbReference type="Proteomes" id="UP000192639"/>
    </source>
</evidence>
<feature type="domain" description="Cyclin-like" evidence="2">
    <location>
        <begin position="31"/>
        <end position="115"/>
    </location>
</feature>
<dbReference type="SUPFAM" id="SSF47954">
    <property type="entry name" value="Cyclin-like"/>
    <property type="match status" value="1"/>
</dbReference>
<comment type="similarity">
    <text evidence="1">Belongs to the cyclin family.</text>
</comment>
<comment type="caution">
    <text evidence="3">The sequence shown here is derived from an EMBL/GenBank/DDBJ whole genome shotgun (WGS) entry which is preliminary data.</text>
</comment>
<protein>
    <submittedName>
        <fullName evidence="3">CCNE</fullName>
    </submittedName>
</protein>
<keyword evidence="4" id="KW-1185">Reference proteome</keyword>
<dbReference type="InterPro" id="IPR039361">
    <property type="entry name" value="Cyclin"/>
</dbReference>
<dbReference type="InterPro" id="IPR006671">
    <property type="entry name" value="Cyclin_N"/>
</dbReference>
<proteinExistence type="inferred from homology"/>
<sequence>MGQIFRDITNITDCQIKITIHKQKHKVALYKWLYEVCNDFEYSSTTYLIALFVIEEYTHRYSYELNEYQLIGVTCLYIAAKYEETTTKSVKLYEYVTDGACKISEIFEKEKAILECLNYDLDKLISSAIINFDFVVQVLDNESIDVDQAIRFALFSCIFAMNLTKETNGKELIRLVMKTAKQTTSALLNRKLSQESLKFIQSNKTLHDYFVKE</sequence>
<evidence type="ECO:0000256" key="1">
    <source>
        <dbReference type="RuleBase" id="RU000383"/>
    </source>
</evidence>
<dbReference type="Pfam" id="PF00134">
    <property type="entry name" value="Cyclin_N"/>
    <property type="match status" value="1"/>
</dbReference>
<dbReference type="AlphaFoldDB" id="A0A1Y1S8L3"/>
<dbReference type="EMBL" id="LWDP01000009">
    <property type="protein sequence ID" value="ORD94790.1"/>
    <property type="molecule type" value="Genomic_DNA"/>
</dbReference>
<accession>A0A1Y1S8L3</accession>
<dbReference type="SMART" id="SM00385">
    <property type="entry name" value="CYCLIN"/>
    <property type="match status" value="1"/>
</dbReference>
<dbReference type="Gene3D" id="1.10.472.10">
    <property type="entry name" value="Cyclin-like"/>
    <property type="match status" value="1"/>
</dbReference>
<reference evidence="3 4" key="1">
    <citation type="journal article" date="2017" name="Environ. Microbiol.">
        <title>Decay of the glycolytic pathway and adaptation to intranuclear parasitism within Enterocytozoonidae microsporidia.</title>
        <authorList>
            <person name="Wiredu Boakye D."/>
            <person name="Jaroenlak P."/>
            <person name="Prachumwat A."/>
            <person name="Williams T.A."/>
            <person name="Bateman K.S."/>
            <person name="Itsathitphaisarn O."/>
            <person name="Sritunyalucksana K."/>
            <person name="Paszkiewicz K.H."/>
            <person name="Moore K.A."/>
            <person name="Stentiford G.D."/>
            <person name="Williams B.A."/>
        </authorList>
    </citation>
    <scope>NUCLEOTIDE SEQUENCE [LARGE SCALE GENOMIC DNA]</scope>
    <source>
        <strain evidence="3 4">GB1</strain>
    </source>
</reference>
<dbReference type="GO" id="GO:0044772">
    <property type="term" value="P:mitotic cell cycle phase transition"/>
    <property type="evidence" value="ECO:0007669"/>
    <property type="project" value="InterPro"/>
</dbReference>
<dbReference type="InterPro" id="IPR036915">
    <property type="entry name" value="Cyclin-like_sf"/>
</dbReference>